<dbReference type="PANTHER" id="PTHR48090:SF7">
    <property type="entry name" value="RFBJ PROTEIN"/>
    <property type="match status" value="1"/>
</dbReference>
<reference evidence="4 5" key="1">
    <citation type="submission" date="2018-06" db="EMBL/GenBank/DDBJ databases">
        <title>Natronomonas sp. F16-60 a new haloarchaeon isolated from a solar saltern of Isla Cristina, Huelva, Spain.</title>
        <authorList>
            <person name="Duran-Viseras A."/>
            <person name="Sanchez-Porro C."/>
            <person name="Ventosa A."/>
        </authorList>
    </citation>
    <scope>NUCLEOTIDE SEQUENCE [LARGE SCALE GENOMIC DNA]</scope>
    <source>
        <strain evidence="4 5">F16-60</strain>
    </source>
</reference>
<dbReference type="SUPFAM" id="SSF53448">
    <property type="entry name" value="Nucleotide-diphospho-sugar transferases"/>
    <property type="match status" value="1"/>
</dbReference>
<dbReference type="InterPro" id="IPR001173">
    <property type="entry name" value="Glyco_trans_2-like"/>
</dbReference>
<evidence type="ECO:0000256" key="1">
    <source>
        <dbReference type="SAM" id="MobiDB-lite"/>
    </source>
</evidence>
<dbReference type="EMBL" id="QMDX01000008">
    <property type="protein sequence ID" value="TSD13325.1"/>
    <property type="molecule type" value="Genomic_DNA"/>
</dbReference>
<dbReference type="PANTHER" id="PTHR48090">
    <property type="entry name" value="UNDECAPRENYL-PHOSPHATE 4-DEOXY-4-FORMAMIDO-L-ARABINOSE TRANSFERASE-RELATED"/>
    <property type="match status" value="1"/>
</dbReference>
<feature type="transmembrane region" description="Helical" evidence="2">
    <location>
        <begin position="263"/>
        <end position="288"/>
    </location>
</feature>
<dbReference type="InterPro" id="IPR029044">
    <property type="entry name" value="Nucleotide-diphossugar_trans"/>
</dbReference>
<sequence length="347" mass="37237">MDRDDVCILLPTLDEVETVASVVDGFRGEGFENVLVVDGHSSDGTREVAREHGARVIEQSGSGKGQAVREGLDHVDAPVVLMADADGTYRPEAAHRMLEPIFEGRAEHVIGDRFADMEPDAMTRLNRVGNRLINRAFAVIHGRNLQDILSGYRAFTTNSVERYALRSEGFGIETELSVESVKHGTDTAVVPITYGARPDDSETNLHPVRDGANIFLTLYKLAKTNNPLFYFGSIGSLSGLVGFVVAAYVGYDFLVNGIAHEALAVVAAAGIILGVQLVMFGVLSDIIVTVNREQTRRLEELAEQLSDTGSVGGPTRNDGTPTSATDQDGDAERSVPGPPEVGADTED</sequence>
<feature type="region of interest" description="Disordered" evidence="1">
    <location>
        <begin position="303"/>
        <end position="347"/>
    </location>
</feature>
<name>A0A554N7F1_9EURY</name>
<dbReference type="Proteomes" id="UP000319894">
    <property type="component" value="Unassembled WGS sequence"/>
</dbReference>
<protein>
    <submittedName>
        <fullName evidence="4">TIGR04182 family glycosyltransferase</fullName>
    </submittedName>
</protein>
<dbReference type="AlphaFoldDB" id="A0A554N7F1"/>
<dbReference type="OrthoDB" id="103472at2157"/>
<dbReference type="Gene3D" id="3.90.550.10">
    <property type="entry name" value="Spore Coat Polysaccharide Biosynthesis Protein SpsA, Chain A"/>
    <property type="match status" value="1"/>
</dbReference>
<evidence type="ECO:0000259" key="3">
    <source>
        <dbReference type="Pfam" id="PF00535"/>
    </source>
</evidence>
<evidence type="ECO:0000256" key="2">
    <source>
        <dbReference type="SAM" id="Phobius"/>
    </source>
</evidence>
<keyword evidence="5" id="KW-1185">Reference proteome</keyword>
<feature type="domain" description="Glycosyltransferase 2-like" evidence="3">
    <location>
        <begin position="8"/>
        <end position="151"/>
    </location>
</feature>
<keyword evidence="4" id="KW-0808">Transferase</keyword>
<dbReference type="InParanoid" id="A0A554N7F1"/>
<comment type="caution">
    <text evidence="4">The sequence shown here is derived from an EMBL/GenBank/DDBJ whole genome shotgun (WGS) entry which is preliminary data.</text>
</comment>
<dbReference type="InterPro" id="IPR026456">
    <property type="entry name" value="GCTrfase_AglJ"/>
</dbReference>
<dbReference type="NCBIfam" id="TIGR04182">
    <property type="entry name" value="glyco_TIGR04182"/>
    <property type="match status" value="1"/>
</dbReference>
<accession>A0A554N7F1</accession>
<feature type="compositionally biased region" description="Polar residues" evidence="1">
    <location>
        <begin position="317"/>
        <end position="326"/>
    </location>
</feature>
<dbReference type="Pfam" id="PF00535">
    <property type="entry name" value="Glycos_transf_2"/>
    <property type="match status" value="1"/>
</dbReference>
<dbReference type="RefSeq" id="WP_144262512.1">
    <property type="nucleotide sequence ID" value="NZ_QMDX01000008.1"/>
</dbReference>
<organism evidence="4 5">
    <name type="scientific">Haloglomus irregulare</name>
    <dbReference type="NCBI Taxonomy" id="2234134"/>
    <lineage>
        <taxon>Archaea</taxon>
        <taxon>Methanobacteriati</taxon>
        <taxon>Methanobacteriota</taxon>
        <taxon>Stenosarchaea group</taxon>
        <taxon>Halobacteria</taxon>
        <taxon>Halobacteriales</taxon>
        <taxon>Natronomonadaceae</taxon>
        <taxon>Haloglomus</taxon>
    </lineage>
</organism>
<dbReference type="GO" id="GO:0016757">
    <property type="term" value="F:glycosyltransferase activity"/>
    <property type="evidence" value="ECO:0007669"/>
    <property type="project" value="InterPro"/>
</dbReference>
<keyword evidence="2" id="KW-1133">Transmembrane helix</keyword>
<keyword evidence="2" id="KW-0812">Transmembrane</keyword>
<gene>
    <name evidence="4" type="ORF">DP107_12580</name>
</gene>
<dbReference type="InterPro" id="IPR050256">
    <property type="entry name" value="Glycosyltransferase_2"/>
</dbReference>
<dbReference type="CDD" id="cd04179">
    <property type="entry name" value="DPM_DPG-synthase_like"/>
    <property type="match status" value="1"/>
</dbReference>
<evidence type="ECO:0000313" key="5">
    <source>
        <dbReference type="Proteomes" id="UP000319894"/>
    </source>
</evidence>
<proteinExistence type="predicted"/>
<keyword evidence="2" id="KW-0472">Membrane</keyword>
<evidence type="ECO:0000313" key="4">
    <source>
        <dbReference type="EMBL" id="TSD13325.1"/>
    </source>
</evidence>
<dbReference type="FunCoup" id="A0A554N7F1">
    <property type="interactions" value="167"/>
</dbReference>
<feature type="transmembrane region" description="Helical" evidence="2">
    <location>
        <begin position="228"/>
        <end position="251"/>
    </location>
</feature>